<protein>
    <submittedName>
        <fullName evidence="1">Uncharacterized protein</fullName>
    </submittedName>
</protein>
<dbReference type="HOGENOM" id="CLU_2458548_0_0_1"/>
<dbReference type="Proteomes" id="UP000008021">
    <property type="component" value="Chromosome 3"/>
</dbReference>
<name>A0A0E0CV57_9ORYZ</name>
<organism evidence="1">
    <name type="scientific">Oryza meridionalis</name>
    <dbReference type="NCBI Taxonomy" id="40149"/>
    <lineage>
        <taxon>Eukaryota</taxon>
        <taxon>Viridiplantae</taxon>
        <taxon>Streptophyta</taxon>
        <taxon>Embryophyta</taxon>
        <taxon>Tracheophyta</taxon>
        <taxon>Spermatophyta</taxon>
        <taxon>Magnoliopsida</taxon>
        <taxon>Liliopsida</taxon>
        <taxon>Poales</taxon>
        <taxon>Poaceae</taxon>
        <taxon>BOP clade</taxon>
        <taxon>Oryzoideae</taxon>
        <taxon>Oryzeae</taxon>
        <taxon>Oryzinae</taxon>
        <taxon>Oryza</taxon>
    </lineage>
</organism>
<reference evidence="1" key="2">
    <citation type="submission" date="2018-05" db="EMBL/GenBank/DDBJ databases">
        <title>OmerRS3 (Oryza meridionalis Reference Sequence Version 3).</title>
        <authorList>
            <person name="Zhang J."/>
            <person name="Kudrna D."/>
            <person name="Lee S."/>
            <person name="Talag J."/>
            <person name="Welchert J."/>
            <person name="Wing R.A."/>
        </authorList>
    </citation>
    <scope>NUCLEOTIDE SEQUENCE [LARGE SCALE GENOMIC DNA]</scope>
    <source>
        <strain evidence="1">cv. OR44</strain>
    </source>
</reference>
<reference evidence="1" key="1">
    <citation type="submission" date="2015-04" db="UniProtKB">
        <authorList>
            <consortium name="EnsemblPlants"/>
        </authorList>
    </citation>
    <scope>IDENTIFICATION</scope>
</reference>
<accession>A0A0E0CV57</accession>
<dbReference type="Gramene" id="OMERI03G03480.1">
    <property type="protein sequence ID" value="OMERI03G03480.1"/>
    <property type="gene ID" value="OMERI03G03480"/>
</dbReference>
<proteinExistence type="predicted"/>
<keyword evidence="2" id="KW-1185">Reference proteome</keyword>
<evidence type="ECO:0000313" key="2">
    <source>
        <dbReference type="Proteomes" id="UP000008021"/>
    </source>
</evidence>
<dbReference type="EnsemblPlants" id="OMERI03G03480.1">
    <property type="protein sequence ID" value="OMERI03G03480.1"/>
    <property type="gene ID" value="OMERI03G03480"/>
</dbReference>
<evidence type="ECO:0000313" key="1">
    <source>
        <dbReference type="EnsemblPlants" id="OMERI03G03480.1"/>
    </source>
</evidence>
<dbReference type="AlphaFoldDB" id="A0A0E0CV57"/>
<sequence>MLILSCRLNGTFVSDPGGGAVACRDCKILFQVNYITNNMILTITRPTLNLPMLAMETIIGPTWQAYMIRSIPMDSLQLQLSEQGTKYDL</sequence>